<keyword evidence="5" id="KW-1185">Reference proteome</keyword>
<accession>A0AAV2R1Q8</accession>
<feature type="region of interest" description="Disordered" evidence="3">
    <location>
        <begin position="165"/>
        <end position="189"/>
    </location>
</feature>
<dbReference type="PANTHER" id="PTHR46376">
    <property type="entry name" value="LEUCINE-ZIPPER-LIKE TRANSCRIPTIONAL REGULATOR 1"/>
    <property type="match status" value="1"/>
</dbReference>
<dbReference type="InterPro" id="IPR051568">
    <property type="entry name" value="LZTR1/Attractin"/>
</dbReference>
<feature type="non-terminal residue" evidence="4">
    <location>
        <position position="274"/>
    </location>
</feature>
<name>A0AAV2R1Q8_MEGNR</name>
<evidence type="ECO:0000313" key="4">
    <source>
        <dbReference type="EMBL" id="CAL4112162.1"/>
    </source>
</evidence>
<proteinExistence type="predicted"/>
<feature type="non-terminal residue" evidence="4">
    <location>
        <position position="1"/>
    </location>
</feature>
<dbReference type="Pfam" id="PF24681">
    <property type="entry name" value="Kelch_KLHDC2_KLHL20_DRC7"/>
    <property type="match status" value="1"/>
</dbReference>
<evidence type="ECO:0008006" key="6">
    <source>
        <dbReference type="Google" id="ProtNLM"/>
    </source>
</evidence>
<dbReference type="PANTHER" id="PTHR46376:SF1">
    <property type="entry name" value="LEUCINE-ZIPPER-LIKE TRANSCRIPTIONAL REGULATOR 1"/>
    <property type="match status" value="1"/>
</dbReference>
<evidence type="ECO:0000256" key="3">
    <source>
        <dbReference type="SAM" id="MobiDB-lite"/>
    </source>
</evidence>
<dbReference type="InterPro" id="IPR015915">
    <property type="entry name" value="Kelch-typ_b-propeller"/>
</dbReference>
<dbReference type="AlphaFoldDB" id="A0AAV2R1Q8"/>
<keyword evidence="2" id="KW-0677">Repeat</keyword>
<keyword evidence="1" id="KW-0880">Kelch repeat</keyword>
<comment type="caution">
    <text evidence="4">The sequence shown here is derived from an EMBL/GenBank/DDBJ whole genome shotgun (WGS) entry which is preliminary data.</text>
</comment>
<protein>
    <recommendedName>
        <fullName evidence="6">F-box/kelch-repeat protein</fullName>
    </recommendedName>
</protein>
<reference evidence="4 5" key="1">
    <citation type="submission" date="2024-05" db="EMBL/GenBank/DDBJ databases">
        <authorList>
            <person name="Wallberg A."/>
        </authorList>
    </citation>
    <scope>NUCLEOTIDE SEQUENCE [LARGE SCALE GENOMIC DNA]</scope>
</reference>
<organism evidence="4 5">
    <name type="scientific">Meganyctiphanes norvegica</name>
    <name type="common">Northern krill</name>
    <name type="synonym">Thysanopoda norvegica</name>
    <dbReference type="NCBI Taxonomy" id="48144"/>
    <lineage>
        <taxon>Eukaryota</taxon>
        <taxon>Metazoa</taxon>
        <taxon>Ecdysozoa</taxon>
        <taxon>Arthropoda</taxon>
        <taxon>Crustacea</taxon>
        <taxon>Multicrustacea</taxon>
        <taxon>Malacostraca</taxon>
        <taxon>Eumalacostraca</taxon>
        <taxon>Eucarida</taxon>
        <taxon>Euphausiacea</taxon>
        <taxon>Euphausiidae</taxon>
        <taxon>Meganyctiphanes</taxon>
    </lineage>
</organism>
<dbReference type="Gene3D" id="2.120.10.80">
    <property type="entry name" value="Kelch-type beta propeller"/>
    <property type="match status" value="1"/>
</dbReference>
<dbReference type="GO" id="GO:0005794">
    <property type="term" value="C:Golgi apparatus"/>
    <property type="evidence" value="ECO:0007669"/>
    <property type="project" value="TreeGrafter"/>
</dbReference>
<evidence type="ECO:0000256" key="1">
    <source>
        <dbReference type="ARBA" id="ARBA00022441"/>
    </source>
</evidence>
<dbReference type="EMBL" id="CAXKWB010014932">
    <property type="protein sequence ID" value="CAL4112162.1"/>
    <property type="molecule type" value="Genomic_DNA"/>
</dbReference>
<dbReference type="Proteomes" id="UP001497623">
    <property type="component" value="Unassembled WGS sequence"/>
</dbReference>
<gene>
    <name evidence="4" type="ORF">MNOR_LOCUS19806</name>
</gene>
<evidence type="ECO:0000313" key="5">
    <source>
        <dbReference type="Proteomes" id="UP001497623"/>
    </source>
</evidence>
<sequence length="274" mass="30461">DSETWRQVPCVGEGPPARHAHSALLHDEQMWLYGGMTDLQERNDFWRYCIRSRLWVQLRLRPNPGYLHSHTAVHLQSSMVLFGGERQGQLLNDLWRYHFGTQTWERLLASGIKPHPRSQFCACVSPSQMTKGPRCSSGFGSSSLYSNSSGSSGYSSGCGSARSHDSYKARRTHPSHIDMQSEGEATSPDACSCHECSDGSDDDEDIDPHRLRSLIQKNCTNAPAANLKMSISKFSQLNLSHLGKYYSYSVLSNDSSESIVEESMTSTVESSVSS</sequence>
<dbReference type="SUPFAM" id="SSF117281">
    <property type="entry name" value="Kelch motif"/>
    <property type="match status" value="1"/>
</dbReference>
<evidence type="ECO:0000256" key="2">
    <source>
        <dbReference type="ARBA" id="ARBA00022737"/>
    </source>
</evidence>